<protein>
    <submittedName>
        <fullName evidence="2">Uncharacterized protein</fullName>
    </submittedName>
</protein>
<evidence type="ECO:0000313" key="3">
    <source>
        <dbReference type="Proteomes" id="UP001501166"/>
    </source>
</evidence>
<feature type="transmembrane region" description="Helical" evidence="1">
    <location>
        <begin position="12"/>
        <end position="34"/>
    </location>
</feature>
<sequence>MADWFFSAGSYLFVLSYLLLGSTWPFLLPFLLKISHRNNYTLKRIPIQYKMYKNFI</sequence>
<comment type="caution">
    <text evidence="2">The sequence shown here is derived from an EMBL/GenBank/DDBJ whole genome shotgun (WGS) entry which is preliminary data.</text>
</comment>
<name>A0ABP3GYI3_9LACT</name>
<keyword evidence="1" id="KW-1133">Transmembrane helix</keyword>
<reference evidence="3" key="1">
    <citation type="journal article" date="2019" name="Int. J. Syst. Evol. Microbiol.">
        <title>The Global Catalogue of Microorganisms (GCM) 10K type strain sequencing project: providing services to taxonomists for standard genome sequencing and annotation.</title>
        <authorList>
            <consortium name="The Broad Institute Genomics Platform"/>
            <consortium name="The Broad Institute Genome Sequencing Center for Infectious Disease"/>
            <person name="Wu L."/>
            <person name="Ma J."/>
        </authorList>
    </citation>
    <scope>NUCLEOTIDE SEQUENCE [LARGE SCALE GENOMIC DNA]</scope>
    <source>
        <strain evidence="3">JCM 12662</strain>
    </source>
</reference>
<keyword evidence="1" id="KW-0472">Membrane</keyword>
<dbReference type="EMBL" id="BAAACW010000027">
    <property type="protein sequence ID" value="GAA0354858.1"/>
    <property type="molecule type" value="Genomic_DNA"/>
</dbReference>
<proteinExistence type="predicted"/>
<keyword evidence="3" id="KW-1185">Reference proteome</keyword>
<evidence type="ECO:0000256" key="1">
    <source>
        <dbReference type="SAM" id="Phobius"/>
    </source>
</evidence>
<organism evidence="2 3">
    <name type="scientific">Alkalibacterium iburiense</name>
    <dbReference type="NCBI Taxonomy" id="290589"/>
    <lineage>
        <taxon>Bacteria</taxon>
        <taxon>Bacillati</taxon>
        <taxon>Bacillota</taxon>
        <taxon>Bacilli</taxon>
        <taxon>Lactobacillales</taxon>
        <taxon>Carnobacteriaceae</taxon>
        <taxon>Alkalibacterium</taxon>
    </lineage>
</organism>
<evidence type="ECO:0000313" key="2">
    <source>
        <dbReference type="EMBL" id="GAA0354858.1"/>
    </source>
</evidence>
<keyword evidence="1" id="KW-0812">Transmembrane</keyword>
<gene>
    <name evidence="2" type="ORF">GCM10008932_04830</name>
</gene>
<dbReference type="Proteomes" id="UP001501166">
    <property type="component" value="Unassembled WGS sequence"/>
</dbReference>
<accession>A0ABP3GYI3</accession>